<feature type="compositionally biased region" description="Low complexity" evidence="1">
    <location>
        <begin position="43"/>
        <end position="61"/>
    </location>
</feature>
<feature type="region of interest" description="Disordered" evidence="1">
    <location>
        <begin position="43"/>
        <end position="93"/>
    </location>
</feature>
<evidence type="ECO:0000259" key="2">
    <source>
        <dbReference type="Pfam" id="PF21247"/>
    </source>
</evidence>
<evidence type="ECO:0000313" key="4">
    <source>
        <dbReference type="Proteomes" id="UP000184509"/>
    </source>
</evidence>
<evidence type="ECO:0000313" key="3">
    <source>
        <dbReference type="EMBL" id="SHE67605.1"/>
    </source>
</evidence>
<dbReference type="InterPro" id="IPR049514">
    <property type="entry name" value="Fic-like_C"/>
</dbReference>
<sequence>MQPIGGIKHVLSEDKRLSFSNNESLREFVITIARNGVHDLDTSSDTFSADLDTDSDTSSRNSDTKSSDLDTDSDTLSRDSDTKSSDLGTDSDTSIRIKLNNKQKDVVNFCSVPRSSKEILERVGVSYHTKNIDKYINFLVNAGYLEMTNPENPNASNQKYRKKIKK</sequence>
<evidence type="ECO:0000256" key="1">
    <source>
        <dbReference type="SAM" id="MobiDB-lite"/>
    </source>
</evidence>
<proteinExistence type="predicted"/>
<gene>
    <name evidence="3" type="ORF">SAMN05444405_102284</name>
</gene>
<feature type="domain" description="Filamentation induced by cAMP protein Fic-like C-terminal" evidence="2">
    <location>
        <begin position="114"/>
        <end position="161"/>
    </location>
</feature>
<protein>
    <recommendedName>
        <fullName evidence="2">Filamentation induced by cAMP protein Fic-like C-terminal domain-containing protein</fullName>
    </recommendedName>
</protein>
<keyword evidence="4" id="KW-1185">Reference proteome</keyword>
<feature type="compositionally biased region" description="Basic and acidic residues" evidence="1">
    <location>
        <begin position="75"/>
        <end position="84"/>
    </location>
</feature>
<dbReference type="Pfam" id="PF21247">
    <property type="entry name" value="Fic-like_C"/>
    <property type="match status" value="1"/>
</dbReference>
<organism evidence="3 4">
    <name type="scientific">Bacteroides luti</name>
    <dbReference type="NCBI Taxonomy" id="1297750"/>
    <lineage>
        <taxon>Bacteria</taxon>
        <taxon>Pseudomonadati</taxon>
        <taxon>Bacteroidota</taxon>
        <taxon>Bacteroidia</taxon>
        <taxon>Bacteroidales</taxon>
        <taxon>Bacteroidaceae</taxon>
        <taxon>Bacteroides</taxon>
    </lineage>
</organism>
<accession>A0A1M4VFD7</accession>
<dbReference type="EMBL" id="FQTV01000002">
    <property type="protein sequence ID" value="SHE67605.1"/>
    <property type="molecule type" value="Genomic_DNA"/>
</dbReference>
<dbReference type="AlphaFoldDB" id="A0A1M4VFD7"/>
<dbReference type="Proteomes" id="UP000184509">
    <property type="component" value="Unassembled WGS sequence"/>
</dbReference>
<reference evidence="3 4" key="1">
    <citation type="submission" date="2016-11" db="EMBL/GenBank/DDBJ databases">
        <authorList>
            <person name="Jaros S."/>
            <person name="Januszkiewicz K."/>
            <person name="Wedrychowicz H."/>
        </authorList>
    </citation>
    <scope>NUCLEOTIDE SEQUENCE [LARGE SCALE GENOMIC DNA]</scope>
    <source>
        <strain evidence="3 4">DSM 26991</strain>
    </source>
</reference>
<dbReference type="STRING" id="1297750.SAMN05444405_102284"/>
<name>A0A1M4VFD7_9BACE</name>